<feature type="non-terminal residue" evidence="1">
    <location>
        <position position="1"/>
    </location>
</feature>
<evidence type="ECO:0000313" key="1">
    <source>
        <dbReference type="EMBL" id="OAX76867.1"/>
    </source>
</evidence>
<sequence>NIEKFKSQSMKEFETFITAVTAFHVSDLTYFNEHDHQKIIETVTHFESEI</sequence>
<comment type="caution">
    <text evidence="1">The sequence shown here is derived from an EMBL/GenBank/DDBJ whole genome shotgun (WGS) entry which is preliminary data.</text>
</comment>
<dbReference type="OrthoDB" id="4207105at2759"/>
<proteinExistence type="predicted"/>
<reference evidence="1 2" key="1">
    <citation type="submission" date="2015-07" db="EMBL/GenBank/DDBJ databases">
        <title>Emmonsia species relationships and genome sequence.</title>
        <authorList>
            <person name="Cuomo C.A."/>
            <person name="Schwartz I.S."/>
            <person name="Kenyon C."/>
            <person name="de Hoog G.S."/>
            <person name="Govender N.P."/>
            <person name="Botha A."/>
            <person name="Moreno L."/>
            <person name="de Vries M."/>
            <person name="Munoz J.F."/>
            <person name="Stielow J.B."/>
        </authorList>
    </citation>
    <scope>NUCLEOTIDE SEQUENCE [LARGE SCALE GENOMIC DNA]</scope>
    <source>
        <strain evidence="1 2">CBS 136260</strain>
    </source>
</reference>
<name>A0A1B7NJS0_9EURO</name>
<organism evidence="1 2">
    <name type="scientific">Emergomyces africanus</name>
    <dbReference type="NCBI Taxonomy" id="1955775"/>
    <lineage>
        <taxon>Eukaryota</taxon>
        <taxon>Fungi</taxon>
        <taxon>Dikarya</taxon>
        <taxon>Ascomycota</taxon>
        <taxon>Pezizomycotina</taxon>
        <taxon>Eurotiomycetes</taxon>
        <taxon>Eurotiomycetidae</taxon>
        <taxon>Onygenales</taxon>
        <taxon>Ajellomycetaceae</taxon>
        <taxon>Emergomyces</taxon>
    </lineage>
</organism>
<keyword evidence="2" id="KW-1185">Reference proteome</keyword>
<dbReference type="Proteomes" id="UP000091918">
    <property type="component" value="Unassembled WGS sequence"/>
</dbReference>
<dbReference type="AlphaFoldDB" id="A0A1B7NJS0"/>
<gene>
    <name evidence="1" type="ORF">ACJ72_08840</name>
</gene>
<evidence type="ECO:0000313" key="2">
    <source>
        <dbReference type="Proteomes" id="UP000091918"/>
    </source>
</evidence>
<accession>A0A1B7NJS0</accession>
<protein>
    <submittedName>
        <fullName evidence="1">Uncharacterized protein</fullName>
    </submittedName>
</protein>
<dbReference type="EMBL" id="LGUA01004304">
    <property type="protein sequence ID" value="OAX76867.1"/>
    <property type="molecule type" value="Genomic_DNA"/>
</dbReference>